<dbReference type="InterPro" id="IPR001878">
    <property type="entry name" value="Znf_CCHC"/>
</dbReference>
<reference evidence="3" key="1">
    <citation type="submission" date="2019-05" db="EMBL/GenBank/DDBJ databases">
        <title>The de novo reference genome and transcriptome assemblies of the wild tomato species Solanum chilense.</title>
        <authorList>
            <person name="Stam R."/>
            <person name="Nosenko T."/>
            <person name="Hoerger A.C."/>
            <person name="Stephan W."/>
            <person name="Seidel M.A."/>
            <person name="Kuhn J.M.M."/>
            <person name="Haberer G."/>
            <person name="Tellier A."/>
        </authorList>
    </citation>
    <scope>NUCLEOTIDE SEQUENCE</scope>
    <source>
        <tissue evidence="3">Mature leaves</tissue>
    </source>
</reference>
<evidence type="ECO:0000256" key="1">
    <source>
        <dbReference type="PROSITE-ProRule" id="PRU00047"/>
    </source>
</evidence>
<keyword evidence="1" id="KW-0479">Metal-binding</keyword>
<feature type="non-terminal residue" evidence="3">
    <location>
        <position position="216"/>
    </location>
</feature>
<name>A0A6N2CE64_SOLCI</name>
<evidence type="ECO:0000259" key="2">
    <source>
        <dbReference type="PROSITE" id="PS50158"/>
    </source>
</evidence>
<accession>A0A6N2CE64</accession>
<dbReference type="GO" id="GO:0003676">
    <property type="term" value="F:nucleic acid binding"/>
    <property type="evidence" value="ECO:0007669"/>
    <property type="project" value="InterPro"/>
</dbReference>
<proteinExistence type="predicted"/>
<keyword evidence="1" id="KW-0863">Zinc-finger</keyword>
<dbReference type="PROSITE" id="PS50158">
    <property type="entry name" value="ZF_CCHC"/>
    <property type="match status" value="1"/>
</dbReference>
<evidence type="ECO:0000313" key="3">
    <source>
        <dbReference type="EMBL" id="TMX05179.1"/>
    </source>
</evidence>
<dbReference type="Gene3D" id="4.10.60.10">
    <property type="entry name" value="Zinc finger, CCHC-type"/>
    <property type="match status" value="1"/>
</dbReference>
<gene>
    <name evidence="3" type="ORF">EJD97_001637</name>
</gene>
<dbReference type="EMBL" id="RXGB01000118">
    <property type="protein sequence ID" value="TMX05179.1"/>
    <property type="molecule type" value="Genomic_DNA"/>
</dbReference>
<organism evidence="3">
    <name type="scientific">Solanum chilense</name>
    <name type="common">Tomato</name>
    <name type="synonym">Lycopersicon chilense</name>
    <dbReference type="NCBI Taxonomy" id="4083"/>
    <lineage>
        <taxon>Eukaryota</taxon>
        <taxon>Viridiplantae</taxon>
        <taxon>Streptophyta</taxon>
        <taxon>Embryophyta</taxon>
        <taxon>Tracheophyta</taxon>
        <taxon>Spermatophyta</taxon>
        <taxon>Magnoliopsida</taxon>
        <taxon>eudicotyledons</taxon>
        <taxon>Gunneridae</taxon>
        <taxon>Pentapetalae</taxon>
        <taxon>asterids</taxon>
        <taxon>lamiids</taxon>
        <taxon>Solanales</taxon>
        <taxon>Solanaceae</taxon>
        <taxon>Solanoideae</taxon>
        <taxon>Solaneae</taxon>
        <taxon>Solanum</taxon>
        <taxon>Solanum subgen. Lycopersicon</taxon>
    </lineage>
</organism>
<feature type="domain" description="CCHC-type" evidence="2">
    <location>
        <begin position="158"/>
        <end position="172"/>
    </location>
</feature>
<dbReference type="AlphaFoldDB" id="A0A6N2CE64"/>
<keyword evidence="1" id="KW-0862">Zinc</keyword>
<protein>
    <recommendedName>
        <fullName evidence="2">CCHC-type domain-containing protein</fullName>
    </recommendedName>
</protein>
<comment type="caution">
    <text evidence="3">The sequence shown here is derived from an EMBL/GenBank/DDBJ whole genome shotgun (WGS) entry which is preliminary data.</text>
</comment>
<dbReference type="GO" id="GO:0008270">
    <property type="term" value="F:zinc ion binding"/>
    <property type="evidence" value="ECO:0007669"/>
    <property type="project" value="UniProtKB-KW"/>
</dbReference>
<sequence>MNTRRIPSWRVKENEVHEEIPPQVEIVSQVAQAVTTQLNLSMVPRMNDVKSTMTYRLRDFVRMNPPIFIAYKVGDDPQEFIDCVYKFLSAIGVTSRDKVELASYQLINVSTVWSQGQEEPRSAKVKFEKGGGSQNRKPMCVTCGKRQYRECLKGTGSCFYCGKEGHEVRHCPTIASREREGKQVSPNVPKDDALNKRRFYALWTRGEKSYEDDDDG</sequence>